<dbReference type="InterPro" id="IPR036388">
    <property type="entry name" value="WH-like_DNA-bd_sf"/>
</dbReference>
<dbReference type="GO" id="GO:0003677">
    <property type="term" value="F:DNA binding"/>
    <property type="evidence" value="ECO:0007669"/>
    <property type="project" value="UniProtKB-KW"/>
</dbReference>
<keyword evidence="5" id="KW-0804">Transcription</keyword>
<evidence type="ECO:0000256" key="2">
    <source>
        <dbReference type="ARBA" id="ARBA00023015"/>
    </source>
</evidence>
<proteinExistence type="inferred from homology"/>
<dbReference type="CDD" id="cd05466">
    <property type="entry name" value="PBP2_LTTR_substrate"/>
    <property type="match status" value="1"/>
</dbReference>
<dbReference type="Pfam" id="PF00126">
    <property type="entry name" value="HTH_1"/>
    <property type="match status" value="1"/>
</dbReference>
<dbReference type="PROSITE" id="PS50931">
    <property type="entry name" value="HTH_LYSR"/>
    <property type="match status" value="1"/>
</dbReference>
<dbReference type="Gene3D" id="1.10.10.10">
    <property type="entry name" value="Winged helix-like DNA-binding domain superfamily/Winged helix DNA-binding domain"/>
    <property type="match status" value="1"/>
</dbReference>
<keyword evidence="3" id="KW-0238">DNA-binding</keyword>
<evidence type="ECO:0000256" key="4">
    <source>
        <dbReference type="ARBA" id="ARBA00023159"/>
    </source>
</evidence>
<dbReference type="EMBL" id="MUKV01000018">
    <property type="protein sequence ID" value="OQS37697.1"/>
    <property type="molecule type" value="Genomic_DNA"/>
</dbReference>
<dbReference type="FunFam" id="1.10.10.10:FF:000001">
    <property type="entry name" value="LysR family transcriptional regulator"/>
    <property type="match status" value="1"/>
</dbReference>
<evidence type="ECO:0000313" key="7">
    <source>
        <dbReference type="EMBL" id="OQS37697.1"/>
    </source>
</evidence>
<name>A0A1W0CSD8_9NEIS</name>
<dbReference type="GO" id="GO:0003700">
    <property type="term" value="F:DNA-binding transcription factor activity"/>
    <property type="evidence" value="ECO:0007669"/>
    <property type="project" value="InterPro"/>
</dbReference>
<dbReference type="AlphaFoldDB" id="A0A1W0CSD8"/>
<dbReference type="InterPro" id="IPR005119">
    <property type="entry name" value="LysR_subst-bd"/>
</dbReference>
<evidence type="ECO:0000259" key="6">
    <source>
        <dbReference type="PROSITE" id="PS50931"/>
    </source>
</evidence>
<evidence type="ECO:0000313" key="8">
    <source>
        <dbReference type="Proteomes" id="UP000192721"/>
    </source>
</evidence>
<evidence type="ECO:0000256" key="1">
    <source>
        <dbReference type="ARBA" id="ARBA00009437"/>
    </source>
</evidence>
<dbReference type="PANTHER" id="PTHR30346">
    <property type="entry name" value="TRANSCRIPTIONAL DUAL REGULATOR HCAR-RELATED"/>
    <property type="match status" value="1"/>
</dbReference>
<dbReference type="PANTHER" id="PTHR30346:SF26">
    <property type="entry name" value="HYDROGEN PEROXIDE-INDUCIBLE GENES ACTIVATOR"/>
    <property type="match status" value="1"/>
</dbReference>
<evidence type="ECO:0000256" key="5">
    <source>
        <dbReference type="ARBA" id="ARBA00023163"/>
    </source>
</evidence>
<dbReference type="InterPro" id="IPR000847">
    <property type="entry name" value="LysR_HTH_N"/>
</dbReference>
<feature type="domain" description="HTH lysR-type" evidence="6">
    <location>
        <begin position="1"/>
        <end position="58"/>
    </location>
</feature>
<dbReference type="Pfam" id="PF03466">
    <property type="entry name" value="LysR_substrate"/>
    <property type="match status" value="1"/>
</dbReference>
<dbReference type="Proteomes" id="UP000192721">
    <property type="component" value="Unassembled WGS sequence"/>
</dbReference>
<dbReference type="InterPro" id="IPR036390">
    <property type="entry name" value="WH_DNA-bd_sf"/>
</dbReference>
<protein>
    <submittedName>
        <fullName evidence="7">LysR family transcriptional regulator</fullName>
    </submittedName>
</protein>
<comment type="similarity">
    <text evidence="1">Belongs to the LysR transcriptional regulatory family.</text>
</comment>
<reference evidence="7 8" key="1">
    <citation type="submission" date="2017-02" db="EMBL/GenBank/DDBJ databases">
        <title>Chromobacterium haemolyticum H5244.</title>
        <authorList>
            <person name="Gulvik C.A."/>
        </authorList>
    </citation>
    <scope>NUCLEOTIDE SEQUENCE [LARGE SCALE GENOMIC DNA]</scope>
    <source>
        <strain evidence="7 8">H5244</strain>
    </source>
</reference>
<gene>
    <name evidence="7" type="ORF">B0T45_14350</name>
</gene>
<evidence type="ECO:0000256" key="3">
    <source>
        <dbReference type="ARBA" id="ARBA00023125"/>
    </source>
</evidence>
<dbReference type="RefSeq" id="WP_081555944.1">
    <property type="nucleotide sequence ID" value="NZ_MUKV01000018.1"/>
</dbReference>
<dbReference type="SUPFAM" id="SSF53850">
    <property type="entry name" value="Periplasmic binding protein-like II"/>
    <property type="match status" value="1"/>
</dbReference>
<organism evidence="7 8">
    <name type="scientific">Chromobacterium haemolyticum</name>
    <dbReference type="NCBI Taxonomy" id="394935"/>
    <lineage>
        <taxon>Bacteria</taxon>
        <taxon>Pseudomonadati</taxon>
        <taxon>Pseudomonadota</taxon>
        <taxon>Betaproteobacteria</taxon>
        <taxon>Neisseriales</taxon>
        <taxon>Chromobacteriaceae</taxon>
        <taxon>Chromobacterium</taxon>
    </lineage>
</organism>
<comment type="caution">
    <text evidence="7">The sequence shown here is derived from an EMBL/GenBank/DDBJ whole genome shotgun (WGS) entry which is preliminary data.</text>
</comment>
<keyword evidence="4" id="KW-0010">Activator</keyword>
<dbReference type="GO" id="GO:0032993">
    <property type="term" value="C:protein-DNA complex"/>
    <property type="evidence" value="ECO:0007669"/>
    <property type="project" value="TreeGrafter"/>
</dbReference>
<accession>A0A1W0CSD8</accession>
<sequence length="275" mass="29618">MDIRSLKAFIAVFEERNITQASARLYLSQPALSATIRQLEEQLGAVLFQRQPRGVEVTDAARLLYPSARRLVEEADSLTQLFRGRQDCQPLMLGVAADLGQADVSRVLAAAYRAVDGLLLELAAGCAGDARLDEEANRCEDELFLPLWEEDYVLAMRSDSPLAAQPLLRPGQLLGQDLIACPDHPSHQRFASLLGVAARELAVAARCATLQQAATLAAAGAGIAFVPQGLAKDHPKLSCVRLEQAELSRRVGLCYAPDALAKPALARLKQALAAD</sequence>
<dbReference type="SUPFAM" id="SSF46785">
    <property type="entry name" value="Winged helix' DNA-binding domain"/>
    <property type="match status" value="1"/>
</dbReference>
<dbReference type="PRINTS" id="PR00039">
    <property type="entry name" value="HTHLYSR"/>
</dbReference>
<dbReference type="Gene3D" id="3.40.190.10">
    <property type="entry name" value="Periplasmic binding protein-like II"/>
    <property type="match status" value="2"/>
</dbReference>
<keyword evidence="2" id="KW-0805">Transcription regulation</keyword>